<dbReference type="OrthoDB" id="9788850at2"/>
<dbReference type="PANTHER" id="PTHR43877">
    <property type="entry name" value="AMINOALKYLPHOSPHONATE N-ACETYLTRANSFERASE-RELATED-RELATED"/>
    <property type="match status" value="1"/>
</dbReference>
<keyword evidence="5" id="KW-0689">Ribosomal protein</keyword>
<feature type="domain" description="N-acetyltransferase" evidence="4">
    <location>
        <begin position="24"/>
        <end position="168"/>
    </location>
</feature>
<evidence type="ECO:0000259" key="4">
    <source>
        <dbReference type="PROSITE" id="PS51186"/>
    </source>
</evidence>
<proteinExistence type="predicted"/>
<evidence type="ECO:0000313" key="6">
    <source>
        <dbReference type="Proteomes" id="UP000295142"/>
    </source>
</evidence>
<name>A0A4R2KHZ1_9RHOB</name>
<reference evidence="5 6" key="1">
    <citation type="submission" date="2019-03" db="EMBL/GenBank/DDBJ databases">
        <title>Genomic Encyclopedia of Type Strains, Phase IV (KMG-IV): sequencing the most valuable type-strain genomes for metagenomic binning, comparative biology and taxonomic classification.</title>
        <authorList>
            <person name="Goeker M."/>
        </authorList>
    </citation>
    <scope>NUCLEOTIDE SEQUENCE [LARGE SCALE GENOMIC DNA]</scope>
    <source>
        <strain evidence="5 6">DSM 4868</strain>
    </source>
</reference>
<dbReference type="CDD" id="cd04301">
    <property type="entry name" value="NAT_SF"/>
    <property type="match status" value="1"/>
</dbReference>
<dbReference type="PROSITE" id="PS51186">
    <property type="entry name" value="GNAT"/>
    <property type="match status" value="1"/>
</dbReference>
<evidence type="ECO:0000256" key="3">
    <source>
        <dbReference type="SAM" id="MobiDB-lite"/>
    </source>
</evidence>
<dbReference type="GO" id="GO:0005840">
    <property type="term" value="C:ribosome"/>
    <property type="evidence" value="ECO:0007669"/>
    <property type="project" value="UniProtKB-KW"/>
</dbReference>
<protein>
    <submittedName>
        <fullName evidence="5">Ribosomal protein S18 acetylase RimI-like enzyme</fullName>
    </submittedName>
</protein>
<keyword evidence="1" id="KW-0808">Transferase</keyword>
<dbReference type="InterPro" id="IPR016181">
    <property type="entry name" value="Acyl_CoA_acyltransferase"/>
</dbReference>
<evidence type="ECO:0000256" key="2">
    <source>
        <dbReference type="ARBA" id="ARBA00023315"/>
    </source>
</evidence>
<dbReference type="GO" id="GO:0016747">
    <property type="term" value="F:acyltransferase activity, transferring groups other than amino-acyl groups"/>
    <property type="evidence" value="ECO:0007669"/>
    <property type="project" value="InterPro"/>
</dbReference>
<keyword evidence="6" id="KW-1185">Reference proteome</keyword>
<dbReference type="SUPFAM" id="SSF55729">
    <property type="entry name" value="Acyl-CoA N-acyltransferases (Nat)"/>
    <property type="match status" value="1"/>
</dbReference>
<dbReference type="Proteomes" id="UP000295142">
    <property type="component" value="Unassembled WGS sequence"/>
</dbReference>
<keyword evidence="2" id="KW-0012">Acyltransferase</keyword>
<accession>A0A4R2KHZ1</accession>
<evidence type="ECO:0000256" key="1">
    <source>
        <dbReference type="ARBA" id="ARBA00022679"/>
    </source>
</evidence>
<evidence type="ECO:0000313" key="5">
    <source>
        <dbReference type="EMBL" id="TCO70139.1"/>
    </source>
</evidence>
<organism evidence="5 6">
    <name type="scientific">Rhodovulum euryhalinum</name>
    <dbReference type="NCBI Taxonomy" id="35805"/>
    <lineage>
        <taxon>Bacteria</taxon>
        <taxon>Pseudomonadati</taxon>
        <taxon>Pseudomonadota</taxon>
        <taxon>Alphaproteobacteria</taxon>
        <taxon>Rhodobacterales</taxon>
        <taxon>Paracoccaceae</taxon>
        <taxon>Rhodovulum</taxon>
    </lineage>
</organism>
<gene>
    <name evidence="5" type="ORF">EV655_11181</name>
</gene>
<dbReference type="Pfam" id="PF00583">
    <property type="entry name" value="Acetyltransf_1"/>
    <property type="match status" value="1"/>
</dbReference>
<dbReference type="PANTHER" id="PTHR43877:SF1">
    <property type="entry name" value="ACETYLTRANSFERASE"/>
    <property type="match status" value="1"/>
</dbReference>
<dbReference type="EMBL" id="SLWW01000011">
    <property type="protein sequence ID" value="TCO70139.1"/>
    <property type="molecule type" value="Genomic_DNA"/>
</dbReference>
<dbReference type="InterPro" id="IPR000182">
    <property type="entry name" value="GNAT_dom"/>
</dbReference>
<dbReference type="Gene3D" id="3.40.630.30">
    <property type="match status" value="1"/>
</dbReference>
<dbReference type="InterPro" id="IPR050832">
    <property type="entry name" value="Bact_Acetyltransf"/>
</dbReference>
<dbReference type="RefSeq" id="WP_132545822.1">
    <property type="nucleotide sequence ID" value="NZ_SLWW01000011.1"/>
</dbReference>
<sequence length="168" mass="18306">MNTCEKDFSDPSSDSAEAFSRDPLPVRSMLETDLPAVVAIDRKLNGSGEPRTRYYEAKLTEMLGESGVRVSLVAEIEGEFAGFVMARVDYGEYGRTAPSAVLDTIGVEPAFQGRGVAAALLRQLLANLASLNVETLHTRVDWNAHGLMAFFETAGFTPSQRLSFCRPL</sequence>
<dbReference type="AlphaFoldDB" id="A0A4R2KHZ1"/>
<keyword evidence="5" id="KW-0687">Ribonucleoprotein</keyword>
<comment type="caution">
    <text evidence="5">The sequence shown here is derived from an EMBL/GenBank/DDBJ whole genome shotgun (WGS) entry which is preliminary data.</text>
</comment>
<feature type="region of interest" description="Disordered" evidence="3">
    <location>
        <begin position="1"/>
        <end position="22"/>
    </location>
</feature>